<dbReference type="PANTHER" id="PTHR12460:SF40">
    <property type="entry name" value="REGULATION OF NUCLEAR PRE-MRNA DOMAIN-CONTAINING PROTEIN 2"/>
    <property type="match status" value="1"/>
</dbReference>
<feature type="compositionally biased region" description="Polar residues" evidence="1">
    <location>
        <begin position="443"/>
        <end position="458"/>
    </location>
</feature>
<dbReference type="Proteomes" id="UP001152798">
    <property type="component" value="Chromosome 2"/>
</dbReference>
<feature type="compositionally biased region" description="Polar residues" evidence="1">
    <location>
        <begin position="578"/>
        <end position="604"/>
    </location>
</feature>
<feature type="domain" description="CID" evidence="2">
    <location>
        <begin position="1"/>
        <end position="130"/>
    </location>
</feature>
<feature type="region of interest" description="Disordered" evidence="1">
    <location>
        <begin position="524"/>
        <end position="563"/>
    </location>
</feature>
<feature type="compositionally biased region" description="Low complexity" evidence="1">
    <location>
        <begin position="759"/>
        <end position="770"/>
    </location>
</feature>
<dbReference type="EMBL" id="OV725078">
    <property type="protein sequence ID" value="CAH1393384.1"/>
    <property type="molecule type" value="Genomic_DNA"/>
</dbReference>
<dbReference type="SUPFAM" id="SSF48464">
    <property type="entry name" value="ENTH/VHS domain"/>
    <property type="match status" value="1"/>
</dbReference>
<dbReference type="OrthoDB" id="10069473at2759"/>
<feature type="region of interest" description="Disordered" evidence="1">
    <location>
        <begin position="576"/>
        <end position="680"/>
    </location>
</feature>
<reference evidence="3" key="1">
    <citation type="submission" date="2022-01" db="EMBL/GenBank/DDBJ databases">
        <authorList>
            <person name="King R."/>
        </authorList>
    </citation>
    <scope>NUCLEOTIDE SEQUENCE</scope>
</reference>
<dbReference type="GO" id="GO:0000993">
    <property type="term" value="F:RNA polymerase II complex binding"/>
    <property type="evidence" value="ECO:0007669"/>
    <property type="project" value="TreeGrafter"/>
</dbReference>
<organism evidence="3 4">
    <name type="scientific">Nezara viridula</name>
    <name type="common">Southern green stink bug</name>
    <name type="synonym">Cimex viridulus</name>
    <dbReference type="NCBI Taxonomy" id="85310"/>
    <lineage>
        <taxon>Eukaryota</taxon>
        <taxon>Metazoa</taxon>
        <taxon>Ecdysozoa</taxon>
        <taxon>Arthropoda</taxon>
        <taxon>Hexapoda</taxon>
        <taxon>Insecta</taxon>
        <taxon>Pterygota</taxon>
        <taxon>Neoptera</taxon>
        <taxon>Paraneoptera</taxon>
        <taxon>Hemiptera</taxon>
        <taxon>Heteroptera</taxon>
        <taxon>Panheteroptera</taxon>
        <taxon>Pentatomomorpha</taxon>
        <taxon>Pentatomoidea</taxon>
        <taxon>Pentatomidae</taxon>
        <taxon>Pentatominae</taxon>
        <taxon>Nezara</taxon>
    </lineage>
</organism>
<feature type="compositionally biased region" description="Basic and acidic residues" evidence="1">
    <location>
        <begin position="530"/>
        <end position="539"/>
    </location>
</feature>
<dbReference type="GO" id="GO:0031124">
    <property type="term" value="P:mRNA 3'-end processing"/>
    <property type="evidence" value="ECO:0007669"/>
    <property type="project" value="TreeGrafter"/>
</dbReference>
<feature type="compositionally biased region" description="Polar residues" evidence="1">
    <location>
        <begin position="327"/>
        <end position="337"/>
    </location>
</feature>
<feature type="compositionally biased region" description="Polar residues" evidence="1">
    <location>
        <begin position="300"/>
        <end position="315"/>
    </location>
</feature>
<sequence>MGSFNEALFEQKLLYLKDTHDSIANLSSWCLSHQEHHGKIVSTWLNVLKRVKTEHRLLLFYLANDVIQYSKRKSLPFTDSFAPALQKATTMVREDSVRNKILRLFKIWNERGIYDEGFLVDLSGLLSRVHKNTTRIDVQEFQPSVMYSRIRSCKELEDDTDVKLNTLNESHVSFTDIEKLQNSLKGALKKVASQWSDRENGDELLVDFDAGLATVKAYIKALEAEIKERHGLIDLLEIGEQYYEREFQEAKVVVNAYKCFGTRVRGVKRKLEEQIETMPSPMPSPDVNAPSPSPEPKDGISSTIKSFSDYKSNNYFPPPEVKKDSETTLVSPYSPDSNFDAEPVDSTQHAYCGQIDEPKVYIPPKLQKHFKPDVAETESNSNTPYGSADALSAETFHHGHSFLNSAAANNFQIINGNNIEVITSSEGQQLTLSALLQTLMPSENTTQTPKSQVATSDLSHPPKFSGWSDEPEHVWETPESPPLYEKANYPTVFDENILSQDIDMRFSDVDHRNLINLTETASSTWAGDDTDYRTKESSKKTSSAPSQDNVENVDMEMSDEEEKLNENIKSDVVDLLQPPTNRSSDVSSAPVQNPPTKNFSFNNQPKEDSYFKTKPEDKKDVKPTLLPETVPSLSYNNSTTSYSTAYPNNSIHTTNNNSYNSNPSTYTMSPSSSSNNCNNNIPPFKTYSDMYVSPPPPSIKADSNSVTDFNLDKYPSPPKLQPPLPPPLPPPPPPPPPHPPQLWSQSFTAPPPPPQFDTSQNFSQQSLFFSRPPPPVPPSPQMPMTNRPYRNNFRPFQRVNTRFQRW</sequence>
<gene>
    <name evidence="3" type="ORF">NEZAVI_LOCUS4065</name>
</gene>
<accession>A0A9P0E3U1</accession>
<feature type="region of interest" description="Disordered" evidence="1">
    <location>
        <begin position="276"/>
        <end position="341"/>
    </location>
</feature>
<dbReference type="InterPro" id="IPR008942">
    <property type="entry name" value="ENTH_VHS"/>
</dbReference>
<feature type="compositionally biased region" description="Polar residues" evidence="1">
    <location>
        <begin position="540"/>
        <end position="550"/>
    </location>
</feature>
<feature type="compositionally biased region" description="Low complexity" evidence="1">
    <location>
        <begin position="632"/>
        <end position="680"/>
    </location>
</feature>
<feature type="compositionally biased region" description="Basic and acidic residues" evidence="1">
    <location>
        <begin position="605"/>
        <end position="622"/>
    </location>
</feature>
<evidence type="ECO:0000313" key="4">
    <source>
        <dbReference type="Proteomes" id="UP001152798"/>
    </source>
</evidence>
<evidence type="ECO:0000313" key="3">
    <source>
        <dbReference type="EMBL" id="CAH1393384.1"/>
    </source>
</evidence>
<feature type="compositionally biased region" description="Pro residues" evidence="1">
    <location>
        <begin position="715"/>
        <end position="740"/>
    </location>
</feature>
<proteinExistence type="predicted"/>
<evidence type="ECO:0000259" key="2">
    <source>
        <dbReference type="PROSITE" id="PS51391"/>
    </source>
</evidence>
<dbReference type="PANTHER" id="PTHR12460">
    <property type="entry name" value="CYCLIN-DEPENDENT KINASE INHIBITOR-RELATED PROTEIN"/>
    <property type="match status" value="1"/>
</dbReference>
<dbReference type="AlphaFoldDB" id="A0A9P0E3U1"/>
<dbReference type="Pfam" id="PF04818">
    <property type="entry name" value="CID"/>
    <property type="match status" value="1"/>
</dbReference>
<dbReference type="Gene3D" id="6.10.250.2560">
    <property type="match status" value="1"/>
</dbReference>
<dbReference type="CDD" id="cd16981">
    <property type="entry name" value="CID_RPRD_like"/>
    <property type="match status" value="1"/>
</dbReference>
<dbReference type="InterPro" id="IPR032337">
    <property type="entry name" value="RPRD1A/B_C"/>
</dbReference>
<name>A0A9P0E3U1_NEZVI</name>
<protein>
    <recommendedName>
        <fullName evidence="2">CID domain-containing protein</fullName>
    </recommendedName>
</protein>
<dbReference type="PROSITE" id="PS51391">
    <property type="entry name" value="CID"/>
    <property type="match status" value="1"/>
</dbReference>
<dbReference type="InterPro" id="IPR006569">
    <property type="entry name" value="CID_dom"/>
</dbReference>
<evidence type="ECO:0000256" key="1">
    <source>
        <dbReference type="SAM" id="MobiDB-lite"/>
    </source>
</evidence>
<feature type="region of interest" description="Disordered" evidence="1">
    <location>
        <begin position="695"/>
        <end position="806"/>
    </location>
</feature>
<dbReference type="Gene3D" id="1.25.40.90">
    <property type="match status" value="1"/>
</dbReference>
<feature type="compositionally biased region" description="Acidic residues" evidence="1">
    <location>
        <begin position="551"/>
        <end position="563"/>
    </location>
</feature>
<feature type="region of interest" description="Disordered" evidence="1">
    <location>
        <begin position="443"/>
        <end position="482"/>
    </location>
</feature>
<dbReference type="SMART" id="SM00582">
    <property type="entry name" value="RPR"/>
    <property type="match status" value="1"/>
</dbReference>
<keyword evidence="4" id="KW-1185">Reference proteome</keyword>
<feature type="compositionally biased region" description="Pro residues" evidence="1">
    <location>
        <begin position="771"/>
        <end position="781"/>
    </location>
</feature>
<dbReference type="Pfam" id="PF16566">
    <property type="entry name" value="CREPT"/>
    <property type="match status" value="1"/>
</dbReference>